<dbReference type="Proteomes" id="UP000284202">
    <property type="component" value="Unassembled WGS sequence"/>
</dbReference>
<dbReference type="EMBL" id="QZCG01000007">
    <property type="protein sequence ID" value="RJE84907.1"/>
    <property type="molecule type" value="Genomic_DNA"/>
</dbReference>
<evidence type="ECO:0000259" key="8">
    <source>
        <dbReference type="Pfam" id="PF00460"/>
    </source>
</evidence>
<comment type="similarity">
    <text evidence="2 6">Belongs to the flagella basal body rod proteins family.</text>
</comment>
<comment type="caution">
    <text evidence="9">The sequence shown here is derived from an EMBL/GenBank/DDBJ whole genome shotgun (WGS) entry which is preliminary data.</text>
</comment>
<dbReference type="InterPro" id="IPR006300">
    <property type="entry name" value="FlgB"/>
</dbReference>
<feature type="region of interest" description="Disordered" evidence="7">
    <location>
        <begin position="55"/>
        <end position="91"/>
    </location>
</feature>
<dbReference type="GO" id="GO:0071973">
    <property type="term" value="P:bacterial-type flagellum-dependent cell motility"/>
    <property type="evidence" value="ECO:0007669"/>
    <property type="project" value="InterPro"/>
</dbReference>
<evidence type="ECO:0000256" key="4">
    <source>
        <dbReference type="ARBA" id="ARBA00023143"/>
    </source>
</evidence>
<evidence type="ECO:0000256" key="3">
    <source>
        <dbReference type="ARBA" id="ARBA00014376"/>
    </source>
</evidence>
<sequence length="129" mass="14420">MFERIELMSLARASTSHAALRNAVVARNIANADTPGFTARDLQPFAESYRQNHTAPLRRTRAGHIPNPAWSPGPARELQPEAEASPNGNTVSLEEEMFKLAEVKRRHELSVGIYQSALNLMRTSIDRRN</sequence>
<dbReference type="OrthoDB" id="9788334at2"/>
<evidence type="ECO:0000313" key="10">
    <source>
        <dbReference type="Proteomes" id="UP000284202"/>
    </source>
</evidence>
<gene>
    <name evidence="9" type="ORF">D3P04_11405</name>
</gene>
<comment type="subcellular location">
    <subcellularLocation>
        <location evidence="1 6">Bacterial flagellum basal body</location>
    </subcellularLocation>
</comment>
<dbReference type="Pfam" id="PF00460">
    <property type="entry name" value="Flg_bb_rod"/>
    <property type="match status" value="1"/>
</dbReference>
<evidence type="ECO:0000256" key="1">
    <source>
        <dbReference type="ARBA" id="ARBA00004117"/>
    </source>
</evidence>
<evidence type="ECO:0000256" key="7">
    <source>
        <dbReference type="SAM" id="MobiDB-lite"/>
    </source>
</evidence>
<reference evidence="10" key="1">
    <citation type="submission" date="2018-09" db="EMBL/GenBank/DDBJ databases">
        <title>Acidovorax cavernicola nov. sp. isolated from Gruta de las Maravillas (Aracena, Spain).</title>
        <authorList>
            <person name="Jurado V."/>
            <person name="Gutierrez-Patricio S."/>
            <person name="Gonzalez-Pimentel J.L."/>
            <person name="Miller A.Z."/>
            <person name="Laiz L."/>
            <person name="Saiz-Jimenez C."/>
        </authorList>
    </citation>
    <scope>NUCLEOTIDE SEQUENCE [LARGE SCALE GENOMIC DNA]</scope>
    <source>
        <strain evidence="10">1011MAR3C25</strain>
    </source>
</reference>
<feature type="domain" description="Flagellar basal body rod protein N-terminal" evidence="8">
    <location>
        <begin position="20"/>
        <end position="38"/>
    </location>
</feature>
<comment type="function">
    <text evidence="5 6">Structural component of flagellum, the bacterial motility apparatus. Part of the rod structure of flagellar basal body.</text>
</comment>
<dbReference type="InterPro" id="IPR001444">
    <property type="entry name" value="Flag_bb_rod_N"/>
</dbReference>
<dbReference type="RefSeq" id="WP_119748938.1">
    <property type="nucleotide sequence ID" value="NZ_QZCG01000007.1"/>
</dbReference>
<comment type="subunit">
    <text evidence="6">The basal body constitutes a major portion of the flagellar organelle and consists of a number of rings mounted on a central rod.</text>
</comment>
<dbReference type="AlphaFoldDB" id="A0A418SVD0"/>
<evidence type="ECO:0000256" key="2">
    <source>
        <dbReference type="ARBA" id="ARBA00009677"/>
    </source>
</evidence>
<evidence type="ECO:0000256" key="5">
    <source>
        <dbReference type="ARBA" id="ARBA00024934"/>
    </source>
</evidence>
<keyword evidence="10" id="KW-1185">Reference proteome</keyword>
<accession>A0A418SVD0</accession>
<evidence type="ECO:0000313" key="9">
    <source>
        <dbReference type="EMBL" id="RJE84907.1"/>
    </source>
</evidence>
<dbReference type="PIRSF" id="PIRSF002889">
    <property type="entry name" value="Rod_FlgB"/>
    <property type="match status" value="1"/>
</dbReference>
<protein>
    <recommendedName>
        <fullName evidence="3 6">Flagellar basal body rod protein FlgB</fullName>
    </recommendedName>
</protein>
<name>A0A418SVD0_9RHOB</name>
<proteinExistence type="inferred from homology"/>
<dbReference type="NCBIfam" id="NF009270">
    <property type="entry name" value="PRK12627.1"/>
    <property type="match status" value="1"/>
</dbReference>
<keyword evidence="4 6" id="KW-0975">Bacterial flagellum</keyword>
<dbReference type="GO" id="GO:0030694">
    <property type="term" value="C:bacterial-type flagellum basal body, rod"/>
    <property type="evidence" value="ECO:0007669"/>
    <property type="project" value="InterPro"/>
</dbReference>
<organism evidence="9 10">
    <name type="scientific">Paracoccus onubensis</name>
    <dbReference type="NCBI Taxonomy" id="1675788"/>
    <lineage>
        <taxon>Bacteria</taxon>
        <taxon>Pseudomonadati</taxon>
        <taxon>Pseudomonadota</taxon>
        <taxon>Alphaproteobacteria</taxon>
        <taxon>Rhodobacterales</taxon>
        <taxon>Paracoccaceae</taxon>
        <taxon>Paracoccus</taxon>
    </lineage>
</organism>
<evidence type="ECO:0000256" key="6">
    <source>
        <dbReference type="PIRNR" id="PIRNR002889"/>
    </source>
</evidence>